<protein>
    <recommendedName>
        <fullName evidence="12">Ribonuclease</fullName>
        <ecNumber evidence="12">3.1.26.4</ecNumber>
    </recommendedName>
</protein>
<comment type="function">
    <text evidence="3 12">Endonuclease that specifically degrades the RNA of RNA-DNA hybrids.</text>
</comment>
<dbReference type="EC" id="3.1.26.4" evidence="12"/>
<keyword evidence="8 11" id="KW-0479">Metal-binding</keyword>
<proteinExistence type="inferred from homology"/>
<comment type="cofactor">
    <cofactor evidence="11">
        <name>Mn(2+)</name>
        <dbReference type="ChEBI" id="CHEBI:29035"/>
    </cofactor>
    <cofactor evidence="11">
        <name>Mg(2+)</name>
        <dbReference type="ChEBI" id="CHEBI:18420"/>
    </cofactor>
    <text evidence="11">Manganese or magnesium. Binds 1 divalent metal ion per monomer in the absence of substrate. May bind a second metal ion after substrate binding.</text>
</comment>
<evidence type="ECO:0000256" key="8">
    <source>
        <dbReference type="ARBA" id="ARBA00022723"/>
    </source>
</evidence>
<dbReference type="GO" id="GO:0003723">
    <property type="term" value="F:RNA binding"/>
    <property type="evidence" value="ECO:0007669"/>
    <property type="project" value="UniProtKB-UniRule"/>
</dbReference>
<evidence type="ECO:0000256" key="1">
    <source>
        <dbReference type="ARBA" id="ARBA00000077"/>
    </source>
</evidence>
<evidence type="ECO:0000256" key="10">
    <source>
        <dbReference type="ARBA" id="ARBA00022801"/>
    </source>
</evidence>
<dbReference type="PANTHER" id="PTHR10954">
    <property type="entry name" value="RIBONUCLEASE H2 SUBUNIT A"/>
    <property type="match status" value="1"/>
</dbReference>
<organism evidence="14 15">
    <name type="scientific">Limnochorda pilosa</name>
    <dbReference type="NCBI Taxonomy" id="1555112"/>
    <lineage>
        <taxon>Bacteria</taxon>
        <taxon>Bacillati</taxon>
        <taxon>Bacillota</taxon>
        <taxon>Limnochordia</taxon>
        <taxon>Limnochordales</taxon>
        <taxon>Limnochordaceae</taxon>
        <taxon>Limnochorda</taxon>
    </lineage>
</organism>
<dbReference type="Proteomes" id="UP000065807">
    <property type="component" value="Chromosome"/>
</dbReference>
<evidence type="ECO:0000313" key="15">
    <source>
        <dbReference type="Proteomes" id="UP000065807"/>
    </source>
</evidence>
<dbReference type="InterPro" id="IPR023160">
    <property type="entry name" value="RNase_HII_hlx-loop-hlx_cap_dom"/>
</dbReference>
<sequence length="231" mass="25492">MSGLETWLGLDEAGRGSVIGPMAVAAVWVPAGRAEELAALGARDSKQVPREQRAAVLARIEAVAFHSRVVLVPPERIQDDTLTRLELEAFAALIGERPADRIFLDVPAPPRGIARFLEALEHRVGRPLPLVGENRADQTYPIVGAASILAKVTRDRELDALREAYGDVGWGYPGEPRVKRFLEEWYRREGCFPPVVRSRWSTAREIAAALDQGRLFGGQPNPAERTRSSER</sequence>
<keyword evidence="15" id="KW-1185">Reference proteome</keyword>
<dbReference type="GO" id="GO:0043137">
    <property type="term" value="P:DNA replication, removal of RNA primer"/>
    <property type="evidence" value="ECO:0007669"/>
    <property type="project" value="TreeGrafter"/>
</dbReference>
<dbReference type="InterPro" id="IPR001352">
    <property type="entry name" value="RNase_HII/HIII"/>
</dbReference>
<keyword evidence="10 11" id="KW-0378">Hydrolase</keyword>
<reference evidence="15" key="2">
    <citation type="journal article" date="2016" name="Int. J. Syst. Evol. Microbiol.">
        <title>Complete genome sequence and cell structure of Limnochorda pilosa, a Gram-negative spore-former within the phylum Firmicutes.</title>
        <authorList>
            <person name="Watanabe M."/>
            <person name="Kojima H."/>
            <person name="Fukui M."/>
        </authorList>
    </citation>
    <scope>NUCLEOTIDE SEQUENCE [LARGE SCALE GENOMIC DNA]</scope>
    <source>
        <strain evidence="15">HC45</strain>
    </source>
</reference>
<feature type="binding site" evidence="11">
    <location>
        <position position="105"/>
    </location>
    <ligand>
        <name>a divalent metal cation</name>
        <dbReference type="ChEBI" id="CHEBI:60240"/>
    </ligand>
</feature>
<dbReference type="PANTHER" id="PTHR10954:SF23">
    <property type="entry name" value="RIBONUCLEASE"/>
    <property type="match status" value="1"/>
</dbReference>
<evidence type="ECO:0000313" key="14">
    <source>
        <dbReference type="EMBL" id="BAS26945.1"/>
    </source>
</evidence>
<feature type="domain" description="RNase H type-2" evidence="13">
    <location>
        <begin position="5"/>
        <end position="212"/>
    </location>
</feature>
<dbReference type="CDD" id="cd07180">
    <property type="entry name" value="RNase_HII_archaea_like"/>
    <property type="match status" value="1"/>
</dbReference>
<evidence type="ECO:0000256" key="5">
    <source>
        <dbReference type="ARBA" id="ARBA00008378"/>
    </source>
</evidence>
<keyword evidence="7 11" id="KW-0540">Nuclease</keyword>
<evidence type="ECO:0000256" key="3">
    <source>
        <dbReference type="ARBA" id="ARBA00004065"/>
    </source>
</evidence>
<dbReference type="SUPFAM" id="SSF53098">
    <property type="entry name" value="Ribonuclease H-like"/>
    <property type="match status" value="1"/>
</dbReference>
<dbReference type="InterPro" id="IPR024567">
    <property type="entry name" value="RNase_HII/HIII_dom"/>
</dbReference>
<dbReference type="Pfam" id="PF01351">
    <property type="entry name" value="RNase_HII"/>
    <property type="match status" value="1"/>
</dbReference>
<dbReference type="GO" id="GO:0006298">
    <property type="term" value="P:mismatch repair"/>
    <property type="evidence" value="ECO:0007669"/>
    <property type="project" value="TreeGrafter"/>
</dbReference>
<dbReference type="EMBL" id="AP014924">
    <property type="protein sequence ID" value="BAS26945.1"/>
    <property type="molecule type" value="Genomic_DNA"/>
</dbReference>
<dbReference type="GO" id="GO:0005737">
    <property type="term" value="C:cytoplasm"/>
    <property type="evidence" value="ECO:0007669"/>
    <property type="project" value="UniProtKB-SubCell"/>
</dbReference>
<feature type="binding site" evidence="11">
    <location>
        <position position="12"/>
    </location>
    <ligand>
        <name>a divalent metal cation</name>
        <dbReference type="ChEBI" id="CHEBI:60240"/>
    </ligand>
</feature>
<comment type="cofactor">
    <cofactor evidence="2">
        <name>Mg(2+)</name>
        <dbReference type="ChEBI" id="CHEBI:18420"/>
    </cofactor>
</comment>
<dbReference type="GO" id="GO:0046872">
    <property type="term" value="F:metal ion binding"/>
    <property type="evidence" value="ECO:0007669"/>
    <property type="project" value="UniProtKB-KW"/>
</dbReference>
<evidence type="ECO:0000256" key="2">
    <source>
        <dbReference type="ARBA" id="ARBA00001946"/>
    </source>
</evidence>
<evidence type="ECO:0000256" key="4">
    <source>
        <dbReference type="ARBA" id="ARBA00004496"/>
    </source>
</evidence>
<feature type="binding site" evidence="11">
    <location>
        <position position="11"/>
    </location>
    <ligand>
        <name>a divalent metal cation</name>
        <dbReference type="ChEBI" id="CHEBI:60240"/>
    </ligand>
</feature>
<evidence type="ECO:0000256" key="11">
    <source>
        <dbReference type="PROSITE-ProRule" id="PRU01319"/>
    </source>
</evidence>
<name>A0A0K2SIM7_LIMPI</name>
<evidence type="ECO:0000256" key="7">
    <source>
        <dbReference type="ARBA" id="ARBA00022722"/>
    </source>
</evidence>
<dbReference type="InterPro" id="IPR036397">
    <property type="entry name" value="RNaseH_sf"/>
</dbReference>
<dbReference type="Gene3D" id="1.10.10.460">
    <property type="entry name" value="Ribonuclease hii. Domain 2"/>
    <property type="match status" value="1"/>
</dbReference>
<dbReference type="KEGG" id="lpil:LIP_1088"/>
<comment type="catalytic activity">
    <reaction evidence="1 11 12">
        <text>Endonucleolytic cleavage to 5'-phosphomonoester.</text>
        <dbReference type="EC" id="3.1.26.4"/>
    </reaction>
</comment>
<comment type="subcellular location">
    <subcellularLocation>
        <location evidence="4">Cytoplasm</location>
    </subcellularLocation>
</comment>
<dbReference type="InterPro" id="IPR012337">
    <property type="entry name" value="RNaseH-like_sf"/>
</dbReference>
<evidence type="ECO:0000256" key="9">
    <source>
        <dbReference type="ARBA" id="ARBA00022759"/>
    </source>
</evidence>
<gene>
    <name evidence="14" type="ORF">LIP_1088</name>
</gene>
<dbReference type="AlphaFoldDB" id="A0A0K2SIM7"/>
<comment type="similarity">
    <text evidence="5">Belongs to the RNase HII family. RnhC subfamily.</text>
</comment>
<dbReference type="Gene3D" id="3.30.420.10">
    <property type="entry name" value="Ribonuclease H-like superfamily/Ribonuclease H"/>
    <property type="match status" value="1"/>
</dbReference>
<dbReference type="GO" id="GO:0004523">
    <property type="term" value="F:RNA-DNA hybrid ribonuclease activity"/>
    <property type="evidence" value="ECO:0007669"/>
    <property type="project" value="UniProtKB-UniRule"/>
</dbReference>
<evidence type="ECO:0000256" key="12">
    <source>
        <dbReference type="RuleBase" id="RU003515"/>
    </source>
</evidence>
<keyword evidence="6" id="KW-0963">Cytoplasm</keyword>
<evidence type="ECO:0000256" key="6">
    <source>
        <dbReference type="ARBA" id="ARBA00022490"/>
    </source>
</evidence>
<dbReference type="PATRIC" id="fig|1555112.3.peg.1136"/>
<dbReference type="InterPro" id="IPR004649">
    <property type="entry name" value="RNase_H2_suA"/>
</dbReference>
<dbReference type="NCBIfam" id="TIGR00729">
    <property type="entry name" value="ribonuclease HII"/>
    <property type="match status" value="1"/>
</dbReference>
<evidence type="ECO:0000259" key="13">
    <source>
        <dbReference type="PROSITE" id="PS51975"/>
    </source>
</evidence>
<accession>A0A0K2SIM7</accession>
<dbReference type="GO" id="GO:0032299">
    <property type="term" value="C:ribonuclease H2 complex"/>
    <property type="evidence" value="ECO:0007669"/>
    <property type="project" value="TreeGrafter"/>
</dbReference>
<keyword evidence="9 11" id="KW-0255">Endonuclease</keyword>
<dbReference type="STRING" id="1555112.LIP_1088"/>
<reference evidence="15" key="1">
    <citation type="submission" date="2015-07" db="EMBL/GenBank/DDBJ databases">
        <title>Complete genome sequence and phylogenetic analysis of Limnochorda pilosa.</title>
        <authorList>
            <person name="Watanabe M."/>
            <person name="Kojima H."/>
            <person name="Fukui M."/>
        </authorList>
    </citation>
    <scope>NUCLEOTIDE SEQUENCE [LARGE SCALE GENOMIC DNA]</scope>
    <source>
        <strain evidence="15">HC45</strain>
    </source>
</reference>
<dbReference type="PROSITE" id="PS51975">
    <property type="entry name" value="RNASE_H_2"/>
    <property type="match status" value="1"/>
</dbReference>